<keyword evidence="5 7" id="KW-1133">Transmembrane helix</keyword>
<evidence type="ECO:0000256" key="1">
    <source>
        <dbReference type="ARBA" id="ARBA00004651"/>
    </source>
</evidence>
<feature type="transmembrane region" description="Helical" evidence="7">
    <location>
        <begin position="384"/>
        <end position="407"/>
    </location>
</feature>
<organism evidence="9 10">
    <name type="scientific">Crenobacter oryzisoli</name>
    <dbReference type="NCBI Taxonomy" id="3056844"/>
    <lineage>
        <taxon>Bacteria</taxon>
        <taxon>Pseudomonadati</taxon>
        <taxon>Pseudomonadota</taxon>
        <taxon>Betaproteobacteria</taxon>
        <taxon>Neisseriales</taxon>
        <taxon>Neisseriaceae</taxon>
        <taxon>Crenobacter</taxon>
    </lineage>
</organism>
<accession>A0ABT7XJK4</accession>
<dbReference type="Proteomes" id="UP001168540">
    <property type="component" value="Unassembled WGS sequence"/>
</dbReference>
<keyword evidence="2 7" id="KW-0813">Transport</keyword>
<keyword evidence="6 7" id="KW-0472">Membrane</keyword>
<feature type="transmembrane region" description="Helical" evidence="7">
    <location>
        <begin position="276"/>
        <end position="296"/>
    </location>
</feature>
<feature type="transmembrane region" description="Helical" evidence="7">
    <location>
        <begin position="215"/>
        <end position="235"/>
    </location>
</feature>
<evidence type="ECO:0000256" key="7">
    <source>
        <dbReference type="RuleBase" id="RU363032"/>
    </source>
</evidence>
<feature type="transmembrane region" description="Helical" evidence="7">
    <location>
        <begin position="338"/>
        <end position="363"/>
    </location>
</feature>
<comment type="caution">
    <text evidence="9">The sequence shown here is derived from an EMBL/GenBank/DDBJ whole genome shotgun (WGS) entry which is preliminary data.</text>
</comment>
<dbReference type="PROSITE" id="PS50928">
    <property type="entry name" value="ABC_TM1"/>
    <property type="match status" value="2"/>
</dbReference>
<sequence>MLSPTRDPAFGQRLGATLLLLALLAPTFALTGFNPFVLLRQDTWHVWLGFVAGFLPPAHDADFLAEVLRETVTTLASATQGLALAAAIGLPAALATSRALDAARLTAEPPSRWAETAKRSLRGLLVALRGVPEIVWALLFVRAVGLGSLPAVLAIGVAYGGMLGKVYAEILESQPAEPARALAASGAGRLARFAWATLPQALPELVSYSVYRWECAIRASAVMGFVGAGGIGQLIDTSLKMLNGGEVSTLLLVFLLLVALTEAISRLCRRALDSRAGIAGIAVATLAAVLGSWVWLRQGWPSDAFDLAALDHFAGEFFPPAHDAALLTSAGRGILETLAMSLLGSVLAFVGGALLAVPAAGRFGVMLKGLSRLLLNLLRGVPDLMWAALAVLAVGLGPAAGVLALTLHTAGVLGRLFAETLENAAPEPERALRAAGAGRFSAFAYGQLPQVLAQWIAYTLYRWENNIRIATVLGIVGAGGIGTQLYLALSLFQQQTAATLIIAMLLLSWAVETLSRVLRRRMES</sequence>
<dbReference type="SUPFAM" id="SSF161098">
    <property type="entry name" value="MetI-like"/>
    <property type="match status" value="2"/>
</dbReference>
<dbReference type="InterPro" id="IPR035906">
    <property type="entry name" value="MetI-like_sf"/>
</dbReference>
<dbReference type="NCBIfam" id="TIGR01097">
    <property type="entry name" value="PhnE"/>
    <property type="match status" value="1"/>
</dbReference>
<keyword evidence="10" id="KW-1185">Reference proteome</keyword>
<dbReference type="PANTHER" id="PTHR30043:SF1">
    <property type="entry name" value="ABC TRANSPORT SYSTEM PERMEASE PROTEIN P69"/>
    <property type="match status" value="1"/>
</dbReference>
<evidence type="ECO:0000256" key="2">
    <source>
        <dbReference type="ARBA" id="ARBA00022448"/>
    </source>
</evidence>
<reference evidence="9" key="1">
    <citation type="submission" date="2023-06" db="EMBL/GenBank/DDBJ databases">
        <authorList>
            <person name="Zhang S."/>
        </authorList>
    </citation>
    <scope>NUCLEOTIDE SEQUENCE</scope>
    <source>
        <strain evidence="9">SG2303</strain>
    </source>
</reference>
<evidence type="ECO:0000256" key="3">
    <source>
        <dbReference type="ARBA" id="ARBA00022475"/>
    </source>
</evidence>
<gene>
    <name evidence="9" type="primary">phnE</name>
    <name evidence="9" type="ORF">QU481_03570</name>
</gene>
<protein>
    <submittedName>
        <fullName evidence="9">Phosphonate ABC transporter, permease protein PhnE</fullName>
    </submittedName>
</protein>
<dbReference type="InterPro" id="IPR000515">
    <property type="entry name" value="MetI-like"/>
</dbReference>
<proteinExistence type="inferred from homology"/>
<evidence type="ECO:0000313" key="9">
    <source>
        <dbReference type="EMBL" id="MDN0073972.1"/>
    </source>
</evidence>
<feature type="domain" description="ABC transmembrane type-1" evidence="8">
    <location>
        <begin position="334"/>
        <end position="515"/>
    </location>
</feature>
<dbReference type="EMBL" id="JAUEDK010000004">
    <property type="protein sequence ID" value="MDN0073972.1"/>
    <property type="molecule type" value="Genomic_DNA"/>
</dbReference>
<feature type="transmembrane region" description="Helical" evidence="7">
    <location>
        <begin position="134"/>
        <end position="159"/>
    </location>
</feature>
<feature type="transmembrane region" description="Helical" evidence="7">
    <location>
        <begin position="247"/>
        <end position="264"/>
    </location>
</feature>
<comment type="similarity">
    <text evidence="7">Belongs to the binding-protein-dependent transport system permease family.</text>
</comment>
<evidence type="ECO:0000256" key="5">
    <source>
        <dbReference type="ARBA" id="ARBA00022989"/>
    </source>
</evidence>
<evidence type="ECO:0000256" key="6">
    <source>
        <dbReference type="ARBA" id="ARBA00023136"/>
    </source>
</evidence>
<dbReference type="Gene3D" id="1.10.3720.10">
    <property type="entry name" value="MetI-like"/>
    <property type="match status" value="2"/>
</dbReference>
<feature type="transmembrane region" description="Helical" evidence="7">
    <location>
        <begin position="473"/>
        <end position="492"/>
    </location>
</feature>
<dbReference type="RefSeq" id="WP_289828521.1">
    <property type="nucleotide sequence ID" value="NZ_JAUEDK010000004.1"/>
</dbReference>
<dbReference type="InterPro" id="IPR005769">
    <property type="entry name" value="PhnE/PtxC"/>
</dbReference>
<name>A0ABT7XJK4_9NEIS</name>
<keyword evidence="3" id="KW-1003">Cell membrane</keyword>
<evidence type="ECO:0000256" key="4">
    <source>
        <dbReference type="ARBA" id="ARBA00022692"/>
    </source>
</evidence>
<evidence type="ECO:0000259" key="8">
    <source>
        <dbReference type="PROSITE" id="PS50928"/>
    </source>
</evidence>
<comment type="subcellular location">
    <subcellularLocation>
        <location evidence="1 7">Cell membrane</location>
        <topology evidence="1 7">Multi-pass membrane protein</topology>
    </subcellularLocation>
</comment>
<dbReference type="Pfam" id="PF00528">
    <property type="entry name" value="BPD_transp_1"/>
    <property type="match status" value="2"/>
</dbReference>
<dbReference type="PANTHER" id="PTHR30043">
    <property type="entry name" value="PHOSPHONATES TRANSPORT SYSTEM PERMEASE PROTEIN"/>
    <property type="match status" value="1"/>
</dbReference>
<dbReference type="CDD" id="cd06261">
    <property type="entry name" value="TM_PBP2"/>
    <property type="match status" value="2"/>
</dbReference>
<evidence type="ECO:0000313" key="10">
    <source>
        <dbReference type="Proteomes" id="UP001168540"/>
    </source>
</evidence>
<feature type="domain" description="ABC transmembrane type-1" evidence="8">
    <location>
        <begin position="71"/>
        <end position="265"/>
    </location>
</feature>
<keyword evidence="4 7" id="KW-0812">Transmembrane</keyword>
<feature type="transmembrane region" description="Helical" evidence="7">
    <location>
        <begin position="498"/>
        <end position="518"/>
    </location>
</feature>